<dbReference type="OrthoDB" id="6512918at2759"/>
<evidence type="ECO:0000313" key="3">
    <source>
        <dbReference type="Proteomes" id="UP000053477"/>
    </source>
</evidence>
<evidence type="ECO:0000313" key="2">
    <source>
        <dbReference type="EMBL" id="KLO07811.1"/>
    </source>
</evidence>
<evidence type="ECO:0000256" key="1">
    <source>
        <dbReference type="SAM" id="MobiDB-lite"/>
    </source>
</evidence>
<proteinExistence type="predicted"/>
<keyword evidence="3" id="KW-1185">Reference proteome</keyword>
<accession>A0A0H2RSH6</accession>
<protein>
    <submittedName>
        <fullName evidence="2">Uncharacterized protein</fullName>
    </submittedName>
</protein>
<dbReference type="FunCoup" id="A0A0H2RSH6">
    <property type="interactions" value="87"/>
</dbReference>
<gene>
    <name evidence="2" type="ORF">SCHPADRAFT_922775</name>
</gene>
<organism evidence="2 3">
    <name type="scientific">Schizopora paradoxa</name>
    <dbReference type="NCBI Taxonomy" id="27342"/>
    <lineage>
        <taxon>Eukaryota</taxon>
        <taxon>Fungi</taxon>
        <taxon>Dikarya</taxon>
        <taxon>Basidiomycota</taxon>
        <taxon>Agaricomycotina</taxon>
        <taxon>Agaricomycetes</taxon>
        <taxon>Hymenochaetales</taxon>
        <taxon>Schizoporaceae</taxon>
        <taxon>Schizopora</taxon>
    </lineage>
</organism>
<sequence length="201" mass="22816">MSSELAIDMSNLSFAHRKDVERQSLVNLALKRCLFSSNHQINLAFAAGKSTLLQILAGKRLTPEEMQDVFRKLHPSVTFLGTECTMKPVVSRKMSAWDILLLDEVTVDLDVFESETRGATILYATHIFDELSNFPTHFVGPPQRWVPPLPGGRAGPHLHEVALQWLKDDRDYRRGLEKRGRKARGARKDDVPTDSETCYRK</sequence>
<reference evidence="2 3" key="1">
    <citation type="submission" date="2015-04" db="EMBL/GenBank/DDBJ databases">
        <title>Complete genome sequence of Schizopora paradoxa KUC8140, a cosmopolitan wood degrader in East Asia.</title>
        <authorList>
            <consortium name="DOE Joint Genome Institute"/>
            <person name="Min B."/>
            <person name="Park H."/>
            <person name="Jang Y."/>
            <person name="Kim J.-J."/>
            <person name="Kim K.H."/>
            <person name="Pangilinan J."/>
            <person name="Lipzen A."/>
            <person name="Riley R."/>
            <person name="Grigoriev I.V."/>
            <person name="Spatafora J.W."/>
            <person name="Choi I.-G."/>
        </authorList>
    </citation>
    <scope>NUCLEOTIDE SEQUENCE [LARGE SCALE GENOMIC DNA]</scope>
    <source>
        <strain evidence="2 3">KUC8140</strain>
    </source>
</reference>
<dbReference type="SUPFAM" id="SSF52540">
    <property type="entry name" value="P-loop containing nucleoside triphosphate hydrolases"/>
    <property type="match status" value="1"/>
</dbReference>
<dbReference type="InParanoid" id="A0A0H2RSH6"/>
<dbReference type="Gene3D" id="3.40.50.300">
    <property type="entry name" value="P-loop containing nucleotide triphosphate hydrolases"/>
    <property type="match status" value="1"/>
</dbReference>
<dbReference type="EMBL" id="KQ086119">
    <property type="protein sequence ID" value="KLO07811.1"/>
    <property type="molecule type" value="Genomic_DNA"/>
</dbReference>
<feature type="region of interest" description="Disordered" evidence="1">
    <location>
        <begin position="177"/>
        <end position="201"/>
    </location>
</feature>
<name>A0A0H2RSH6_9AGAM</name>
<dbReference type="AlphaFoldDB" id="A0A0H2RSH6"/>
<dbReference type="Proteomes" id="UP000053477">
    <property type="component" value="Unassembled WGS sequence"/>
</dbReference>
<feature type="compositionally biased region" description="Basic and acidic residues" evidence="1">
    <location>
        <begin position="186"/>
        <end position="201"/>
    </location>
</feature>
<dbReference type="InterPro" id="IPR027417">
    <property type="entry name" value="P-loop_NTPase"/>
</dbReference>
<dbReference type="CDD" id="cd00267">
    <property type="entry name" value="ABC_ATPase"/>
    <property type="match status" value="1"/>
</dbReference>